<comment type="caution">
    <text evidence="1">The sequence shown here is derived from an EMBL/GenBank/DDBJ whole genome shotgun (WGS) entry which is preliminary data.</text>
</comment>
<evidence type="ECO:0000313" key="1">
    <source>
        <dbReference type="EMBL" id="EME67207.1"/>
    </source>
</evidence>
<protein>
    <submittedName>
        <fullName evidence="1">Uncharacterized protein</fullName>
    </submittedName>
</protein>
<accession>M2ZIS5</accession>
<proteinExistence type="predicted"/>
<dbReference type="AlphaFoldDB" id="M2ZIS5"/>
<dbReference type="Proteomes" id="UP000011731">
    <property type="component" value="Unassembled WGS sequence"/>
</dbReference>
<dbReference type="PATRIC" id="fig|1278076.4.peg.240"/>
<name>M2ZIS5_9NOCA</name>
<evidence type="ECO:0000313" key="2">
    <source>
        <dbReference type="Proteomes" id="UP000011731"/>
    </source>
</evidence>
<sequence length="65" mass="7167">MRTRGAATALLVRDVRWGDFCRRYGNAAVVTDPRRRPACSEVLTDRPDFALAGIVRVPQRQAGPG</sequence>
<organism evidence="1 2">
    <name type="scientific">Rhodococcus ruber BKS 20-38</name>
    <dbReference type="NCBI Taxonomy" id="1278076"/>
    <lineage>
        <taxon>Bacteria</taxon>
        <taxon>Bacillati</taxon>
        <taxon>Actinomycetota</taxon>
        <taxon>Actinomycetes</taxon>
        <taxon>Mycobacteriales</taxon>
        <taxon>Nocardiaceae</taxon>
        <taxon>Rhodococcus</taxon>
    </lineage>
</organism>
<dbReference type="EMBL" id="AOEX01000013">
    <property type="protein sequence ID" value="EME67207.1"/>
    <property type="molecule type" value="Genomic_DNA"/>
</dbReference>
<reference evidence="1 2" key="1">
    <citation type="journal article" date="2013" name="Genome Announc.">
        <title>Draft Genome Sequence of Rhodococcus ruber Strain BKS 20-38.</title>
        <authorList>
            <person name="Bala M."/>
            <person name="Kumar S."/>
            <person name="Raghava G.P."/>
            <person name="Mayilraj S."/>
        </authorList>
    </citation>
    <scope>NUCLEOTIDE SEQUENCE [LARGE SCALE GENOMIC DNA]</scope>
    <source>
        <strain evidence="1 2">BKS 20-38</strain>
    </source>
</reference>
<gene>
    <name evidence="1" type="ORF">G352_01172</name>
</gene>
<keyword evidence="2" id="KW-1185">Reference proteome</keyword>